<accession>A0A7V8V379</accession>
<keyword evidence="2" id="KW-1185">Reference proteome</keyword>
<organism evidence="1 2">
    <name type="scientific">Bremerella alba</name>
    <dbReference type="NCBI Taxonomy" id="980252"/>
    <lineage>
        <taxon>Bacteria</taxon>
        <taxon>Pseudomonadati</taxon>
        <taxon>Planctomycetota</taxon>
        <taxon>Planctomycetia</taxon>
        <taxon>Pirellulales</taxon>
        <taxon>Pirellulaceae</taxon>
        <taxon>Bremerella</taxon>
    </lineage>
</organism>
<name>A0A7V8V379_9BACT</name>
<dbReference type="Proteomes" id="UP000551616">
    <property type="component" value="Unassembled WGS sequence"/>
</dbReference>
<evidence type="ECO:0000313" key="1">
    <source>
        <dbReference type="EMBL" id="MBA2114061.1"/>
    </source>
</evidence>
<protein>
    <recommendedName>
        <fullName evidence="3">AAA+ ATPase domain-containing protein</fullName>
    </recommendedName>
</protein>
<proteinExistence type="predicted"/>
<dbReference type="SUPFAM" id="SSF52540">
    <property type="entry name" value="P-loop containing nucleoside triphosphate hydrolases"/>
    <property type="match status" value="1"/>
</dbReference>
<dbReference type="EMBL" id="JABRWO010000003">
    <property type="protein sequence ID" value="MBA2114061.1"/>
    <property type="molecule type" value="Genomic_DNA"/>
</dbReference>
<comment type="caution">
    <text evidence="1">The sequence shown here is derived from an EMBL/GenBank/DDBJ whole genome shotgun (WGS) entry which is preliminary data.</text>
</comment>
<sequence length="338" mass="38434">MKKLYGLSHVAAKAAYSAHLIPGHKNAIGTALRTRSEAFIGDVDLSTSDTILLASFERKLQLIRDRVRGVAHRYYTACYLVGRPGTSKTYTVKQELEKLDVPFIIRNARMSAMGLFNFLNEHPEHVVVLDDIGSLFRNDLAVQILMAALDGDSSKPRKVTYKSQDKDISFEFAGGIVAISNVPLRNDPLATAVASRVTQVEHEPSDDEIAAFMRHFSQHGHKELSPVQCREVVDFVITETRNFDERLDLRHMTKAFEDRRQWEHGHAETPWQDLVRTSLKKVLFGTPVARTKSDDIEEQRTRVKDAVAKFPGDTKRQMEEANLKKTTYYKRLREIQPV</sequence>
<evidence type="ECO:0008006" key="3">
    <source>
        <dbReference type="Google" id="ProtNLM"/>
    </source>
</evidence>
<reference evidence="1 2" key="1">
    <citation type="submission" date="2020-05" db="EMBL/GenBank/DDBJ databases">
        <title>Bremerella alba sp. nov., a novel planctomycete isolated from the surface of the macroalga Fucus spiralis.</title>
        <authorList>
            <person name="Godinho O."/>
            <person name="Botelho R."/>
            <person name="Albuquerque L."/>
            <person name="Wiegand S."/>
            <person name="Da Costa M.S."/>
            <person name="Lobo-Da-Cunha A."/>
            <person name="Jogler C."/>
            <person name="Lage O.M."/>
        </authorList>
    </citation>
    <scope>NUCLEOTIDE SEQUENCE [LARGE SCALE GENOMIC DNA]</scope>
    <source>
        <strain evidence="1 2">FF15</strain>
    </source>
</reference>
<evidence type="ECO:0000313" key="2">
    <source>
        <dbReference type="Proteomes" id="UP000551616"/>
    </source>
</evidence>
<dbReference type="Gene3D" id="3.40.50.300">
    <property type="entry name" value="P-loop containing nucleotide triphosphate hydrolases"/>
    <property type="match status" value="1"/>
</dbReference>
<dbReference type="InterPro" id="IPR027417">
    <property type="entry name" value="P-loop_NTPase"/>
</dbReference>
<gene>
    <name evidence="1" type="ORF">HOV93_12170</name>
</gene>
<dbReference type="AlphaFoldDB" id="A0A7V8V379"/>